<evidence type="ECO:0000313" key="3">
    <source>
        <dbReference type="Proteomes" id="UP001308179"/>
    </source>
</evidence>
<gene>
    <name evidence="2" type="ORF">LTR32_003044</name>
</gene>
<evidence type="ECO:0000256" key="1">
    <source>
        <dbReference type="SAM" id="MobiDB-lite"/>
    </source>
</evidence>
<protein>
    <submittedName>
        <fullName evidence="2">Uncharacterized protein</fullName>
    </submittedName>
</protein>
<feature type="compositionally biased region" description="Polar residues" evidence="1">
    <location>
        <begin position="34"/>
        <end position="45"/>
    </location>
</feature>
<reference evidence="2 3" key="1">
    <citation type="submission" date="2023-08" db="EMBL/GenBank/DDBJ databases">
        <title>Black Yeasts Isolated from many extreme environments.</title>
        <authorList>
            <person name="Coleine C."/>
            <person name="Stajich J.E."/>
            <person name="Selbmann L."/>
        </authorList>
    </citation>
    <scope>NUCLEOTIDE SEQUENCE [LARGE SCALE GENOMIC DNA]</scope>
    <source>
        <strain evidence="2 3">CCFEE 5386</strain>
    </source>
</reference>
<evidence type="ECO:0000313" key="2">
    <source>
        <dbReference type="EMBL" id="KAK5145150.1"/>
    </source>
</evidence>
<name>A0ABR0LAI5_9PEZI</name>
<feature type="compositionally biased region" description="Basic and acidic residues" evidence="1">
    <location>
        <begin position="127"/>
        <end position="142"/>
    </location>
</feature>
<feature type="compositionally biased region" description="Low complexity" evidence="1">
    <location>
        <begin position="65"/>
        <end position="74"/>
    </location>
</feature>
<feature type="compositionally biased region" description="Basic and acidic residues" evidence="1">
    <location>
        <begin position="206"/>
        <end position="221"/>
    </location>
</feature>
<accession>A0ABR0LAI5</accession>
<comment type="caution">
    <text evidence="2">The sequence shown here is derived from an EMBL/GenBank/DDBJ whole genome shotgun (WGS) entry which is preliminary data.</text>
</comment>
<dbReference type="EMBL" id="JAVRRR010000172">
    <property type="protein sequence ID" value="KAK5145150.1"/>
    <property type="molecule type" value="Genomic_DNA"/>
</dbReference>
<sequence length="259" mass="26922">MAEYTTAGFEVPVVTYAAKDLPPACVENGHHGTRSNAGQETSPEDSVTAGHTGRSHLASPEVPESLSSRDSPSSTKQETVAVDLTNEFCTDKQESPPGIGADHSRIATPARPLTDAAVLASTAGPCDDDKALEDMPKAHDEMTLEASGDAGNESPETVSPQAPDTPVDVPDFAADESPQEVLGPPMPASLQSAPPSPELVSPPQDEPLRDVLTEVSKRDQDGEPLVESPASRSPSPTAMAQGGISSGVPAHMTPQRCKF</sequence>
<organism evidence="2 3">
    <name type="scientific">Rachicladosporium monterosium</name>
    <dbReference type="NCBI Taxonomy" id="1507873"/>
    <lineage>
        <taxon>Eukaryota</taxon>
        <taxon>Fungi</taxon>
        <taxon>Dikarya</taxon>
        <taxon>Ascomycota</taxon>
        <taxon>Pezizomycotina</taxon>
        <taxon>Dothideomycetes</taxon>
        <taxon>Dothideomycetidae</taxon>
        <taxon>Cladosporiales</taxon>
        <taxon>Cladosporiaceae</taxon>
        <taxon>Rachicladosporium</taxon>
    </lineage>
</organism>
<dbReference type="Proteomes" id="UP001308179">
    <property type="component" value="Unassembled WGS sequence"/>
</dbReference>
<keyword evidence="3" id="KW-1185">Reference proteome</keyword>
<proteinExistence type="predicted"/>
<feature type="region of interest" description="Disordered" evidence="1">
    <location>
        <begin position="23"/>
        <end position="259"/>
    </location>
</feature>